<reference evidence="1 2" key="1">
    <citation type="submission" date="2018-06" db="EMBL/GenBank/DDBJ databases">
        <title>Genomic Encyclopedia of Type Strains, Phase III (KMG-III): the genomes of soil and plant-associated and newly described type strains.</title>
        <authorList>
            <person name="Whitman W."/>
        </authorList>
    </citation>
    <scope>NUCLEOTIDE SEQUENCE [LARGE SCALE GENOMIC DNA]</scope>
    <source>
        <strain evidence="1 2">JA737</strain>
    </source>
</reference>
<sequence length="204" mass="22728">MTYQNRVDPFGTFHAVAAKGTLMGNRGILHDEAKTIARTHAHQHWVTCALSFKGRQQEIMKPGRYTQLFFLDEATALAAGHRPCAECRRERYNEFTSLWRQVLGEPEAGRSLPETIDRALHSARIARGRKVTCTADIADLPDGVMVASADAAVLIWQGRQFDWSFEGYHPRPILLEGPVEVLTPKPLVEVIRAGFVPQVHASAS</sequence>
<protein>
    <recommendedName>
        <fullName evidence="3">Metal binding Ada-like protein</fullName>
    </recommendedName>
</protein>
<dbReference type="AlphaFoldDB" id="A0A318TZ61"/>
<evidence type="ECO:0008006" key="3">
    <source>
        <dbReference type="Google" id="ProtNLM"/>
    </source>
</evidence>
<gene>
    <name evidence="1" type="ORF">C8J30_105198</name>
</gene>
<evidence type="ECO:0000313" key="2">
    <source>
        <dbReference type="Proteomes" id="UP000247727"/>
    </source>
</evidence>
<evidence type="ECO:0000313" key="1">
    <source>
        <dbReference type="EMBL" id="PYF10387.1"/>
    </source>
</evidence>
<name>A0A318TZ61_9RHOB</name>
<keyword evidence="2" id="KW-1185">Reference proteome</keyword>
<dbReference type="EMBL" id="QJTK01000005">
    <property type="protein sequence ID" value="PYF10387.1"/>
    <property type="molecule type" value="Genomic_DNA"/>
</dbReference>
<dbReference type="OrthoDB" id="894286at2"/>
<dbReference type="RefSeq" id="WP_110805549.1">
    <property type="nucleotide sequence ID" value="NZ_QJTK01000005.1"/>
</dbReference>
<accession>A0A318TZ61</accession>
<dbReference type="Proteomes" id="UP000247727">
    <property type="component" value="Unassembled WGS sequence"/>
</dbReference>
<proteinExistence type="predicted"/>
<comment type="caution">
    <text evidence="1">The sequence shown here is derived from an EMBL/GenBank/DDBJ whole genome shotgun (WGS) entry which is preliminary data.</text>
</comment>
<organism evidence="1 2">
    <name type="scientific">Rhodobacter viridis</name>
    <dbReference type="NCBI Taxonomy" id="1054202"/>
    <lineage>
        <taxon>Bacteria</taxon>
        <taxon>Pseudomonadati</taxon>
        <taxon>Pseudomonadota</taxon>
        <taxon>Alphaproteobacteria</taxon>
        <taxon>Rhodobacterales</taxon>
        <taxon>Rhodobacter group</taxon>
        <taxon>Rhodobacter</taxon>
    </lineage>
</organism>